<dbReference type="GO" id="GO:0051537">
    <property type="term" value="F:2 iron, 2 sulfur cluster binding"/>
    <property type="evidence" value="ECO:0007669"/>
    <property type="project" value="UniProtKB-KW"/>
</dbReference>
<proteinExistence type="predicted"/>
<accession>A0A2S9KIA4</accession>
<reference evidence="6 7" key="1">
    <citation type="submission" date="2018-03" db="EMBL/GenBank/DDBJ databases">
        <title>Comparative genomics illustrates the genes involved in a hyperalkaliphilic mechanisms of Serpentinomonas isolated from highly-alkaline calcium-rich serpentinized springs.</title>
        <authorList>
            <person name="Suzuki S."/>
            <person name="Ishii S."/>
            <person name="Walworth N."/>
            <person name="Bird L."/>
            <person name="Kuenen J.G."/>
            <person name="Nealson K.H."/>
        </authorList>
    </citation>
    <scope>NUCLEOTIDE SEQUENCE [LARGE SCALE GENOMIC DNA]</scope>
    <source>
        <strain evidence="6 7">83</strain>
    </source>
</reference>
<name>A0A2S9KIA4_9BURK</name>
<gene>
    <name evidence="6" type="ORF">C6P61_03135</name>
</gene>
<dbReference type="PROSITE" id="PS51296">
    <property type="entry name" value="RIESKE"/>
    <property type="match status" value="1"/>
</dbReference>
<dbReference type="InterPro" id="IPR036922">
    <property type="entry name" value="Rieske_2Fe-2S_sf"/>
</dbReference>
<keyword evidence="4" id="KW-0411">Iron-sulfur</keyword>
<sequence>MKPSTDLDPCWQLLCAGESLQEGGLARSFELLHQGRPCRAFALRHQGRVQAYLNRCSHVALELDWLPDRFFDAAGQYLVCAAHGALFLPDTGACIGGPGRGPLVKIPLLERDGIVYWQSGQDFVPAAT</sequence>
<dbReference type="CDD" id="cd03467">
    <property type="entry name" value="Rieske"/>
    <property type="match status" value="1"/>
</dbReference>
<dbReference type="AlphaFoldDB" id="A0A2S9KIA4"/>
<dbReference type="PANTHER" id="PTHR40261:SF1">
    <property type="entry name" value="RIESKE DOMAIN-CONTAINING PROTEIN"/>
    <property type="match status" value="1"/>
</dbReference>
<evidence type="ECO:0000313" key="7">
    <source>
        <dbReference type="Proteomes" id="UP000238326"/>
    </source>
</evidence>
<dbReference type="InterPro" id="IPR017941">
    <property type="entry name" value="Rieske_2Fe-2S"/>
</dbReference>
<evidence type="ECO:0000256" key="3">
    <source>
        <dbReference type="ARBA" id="ARBA00023004"/>
    </source>
</evidence>
<protein>
    <submittedName>
        <fullName evidence="6">2Fe-2S ferredoxin</fullName>
    </submittedName>
</protein>
<dbReference type="SUPFAM" id="SSF50022">
    <property type="entry name" value="ISP domain"/>
    <property type="match status" value="1"/>
</dbReference>
<organism evidence="6 7">
    <name type="scientific">Malikia spinosa</name>
    <dbReference type="NCBI Taxonomy" id="86180"/>
    <lineage>
        <taxon>Bacteria</taxon>
        <taxon>Pseudomonadati</taxon>
        <taxon>Pseudomonadota</taxon>
        <taxon>Betaproteobacteria</taxon>
        <taxon>Burkholderiales</taxon>
        <taxon>Comamonadaceae</taxon>
        <taxon>Malikia</taxon>
    </lineage>
</organism>
<feature type="domain" description="Rieske" evidence="5">
    <location>
        <begin position="12"/>
        <end position="117"/>
    </location>
</feature>
<evidence type="ECO:0000313" key="6">
    <source>
        <dbReference type="EMBL" id="PRD70137.1"/>
    </source>
</evidence>
<keyword evidence="7" id="KW-1185">Reference proteome</keyword>
<keyword evidence="3" id="KW-0408">Iron</keyword>
<comment type="caution">
    <text evidence="6">The sequence shown here is derived from an EMBL/GenBank/DDBJ whole genome shotgun (WGS) entry which is preliminary data.</text>
</comment>
<evidence type="ECO:0000259" key="5">
    <source>
        <dbReference type="PROSITE" id="PS51296"/>
    </source>
</evidence>
<dbReference type="RefSeq" id="WP_105728466.1">
    <property type="nucleotide sequence ID" value="NZ_PVLR01000007.1"/>
</dbReference>
<dbReference type="Proteomes" id="UP000238326">
    <property type="component" value="Unassembled WGS sequence"/>
</dbReference>
<keyword evidence="1" id="KW-0001">2Fe-2S</keyword>
<dbReference type="EMBL" id="PVLR01000007">
    <property type="protein sequence ID" value="PRD70137.1"/>
    <property type="molecule type" value="Genomic_DNA"/>
</dbReference>
<dbReference type="PANTHER" id="PTHR40261">
    <property type="match status" value="1"/>
</dbReference>
<dbReference type="OrthoDB" id="9794779at2"/>
<dbReference type="GO" id="GO:0046872">
    <property type="term" value="F:metal ion binding"/>
    <property type="evidence" value="ECO:0007669"/>
    <property type="project" value="UniProtKB-KW"/>
</dbReference>
<evidence type="ECO:0000256" key="1">
    <source>
        <dbReference type="ARBA" id="ARBA00022714"/>
    </source>
</evidence>
<evidence type="ECO:0000256" key="2">
    <source>
        <dbReference type="ARBA" id="ARBA00022723"/>
    </source>
</evidence>
<dbReference type="Pfam" id="PF00355">
    <property type="entry name" value="Rieske"/>
    <property type="match status" value="1"/>
</dbReference>
<evidence type="ECO:0000256" key="4">
    <source>
        <dbReference type="ARBA" id="ARBA00023014"/>
    </source>
</evidence>
<dbReference type="Gene3D" id="2.102.10.10">
    <property type="entry name" value="Rieske [2Fe-2S] iron-sulphur domain"/>
    <property type="match status" value="1"/>
</dbReference>
<keyword evidence="2" id="KW-0479">Metal-binding</keyword>